<proteinExistence type="predicted"/>
<accession>A0A090TLK1</accession>
<name>A0A090TLK1_9VIBR</name>
<organism evidence="1 2">
    <name type="scientific">Vibrio maritimus</name>
    <dbReference type="NCBI Taxonomy" id="990268"/>
    <lineage>
        <taxon>Bacteria</taxon>
        <taxon>Pseudomonadati</taxon>
        <taxon>Pseudomonadota</taxon>
        <taxon>Gammaproteobacteria</taxon>
        <taxon>Vibrionales</taxon>
        <taxon>Vibrionaceae</taxon>
        <taxon>Vibrio</taxon>
    </lineage>
</organism>
<gene>
    <name evidence="1" type="ORF">JCM19240_5613</name>
</gene>
<dbReference type="EMBL" id="BBMT01000001">
    <property type="protein sequence ID" value="GAL32182.1"/>
    <property type="molecule type" value="Genomic_DNA"/>
</dbReference>
<reference evidence="1 2" key="2">
    <citation type="submission" date="2014-09" db="EMBL/GenBank/DDBJ databases">
        <authorList>
            <consortium name="NBRP consortium"/>
            <person name="Sawabe T."/>
            <person name="Meirelles P."/>
            <person name="Nakanishi M."/>
            <person name="Sayaka M."/>
            <person name="Hattori M."/>
            <person name="Ohkuma M."/>
        </authorList>
    </citation>
    <scope>NUCLEOTIDE SEQUENCE [LARGE SCALE GENOMIC DNA]</scope>
    <source>
        <strain evidence="1 2">JCM 19240</strain>
    </source>
</reference>
<comment type="caution">
    <text evidence="1">The sequence shown here is derived from an EMBL/GenBank/DDBJ whole genome shotgun (WGS) entry which is preliminary data.</text>
</comment>
<evidence type="ECO:0000313" key="1">
    <source>
        <dbReference type="EMBL" id="GAL32182.1"/>
    </source>
</evidence>
<dbReference type="AlphaFoldDB" id="A0A090TLK1"/>
<keyword evidence="2" id="KW-1185">Reference proteome</keyword>
<reference evidence="1 2" key="1">
    <citation type="submission" date="2014-09" db="EMBL/GenBank/DDBJ databases">
        <title>Vibrio maritimus JCM 19240. (C210) whole genome shotgun sequence.</title>
        <authorList>
            <person name="Sawabe T."/>
            <person name="Meirelles P."/>
            <person name="Nakanishi M."/>
            <person name="Sayaka M."/>
            <person name="Hattori M."/>
            <person name="Ohkuma M."/>
        </authorList>
    </citation>
    <scope>NUCLEOTIDE SEQUENCE [LARGE SCALE GENOMIC DNA]</scope>
    <source>
        <strain evidence="1 2">JCM 19240</strain>
    </source>
</reference>
<protein>
    <submittedName>
        <fullName evidence="1">Uncharacterized protein</fullName>
    </submittedName>
</protein>
<evidence type="ECO:0000313" key="2">
    <source>
        <dbReference type="Proteomes" id="UP000029224"/>
    </source>
</evidence>
<sequence>MNLSGKYKCFHNALTRPTQSKAQHIRVLVCYWFAEGRLK</sequence>
<dbReference type="Proteomes" id="UP000029224">
    <property type="component" value="Unassembled WGS sequence"/>
</dbReference>